<feature type="chain" id="PRO_5035298628" description="VWFA domain-containing protein" evidence="1">
    <location>
        <begin position="21"/>
        <end position="859"/>
    </location>
</feature>
<dbReference type="InterPro" id="IPR036465">
    <property type="entry name" value="vWFA_dom_sf"/>
</dbReference>
<name>A0A8J3IED3_9CHLR</name>
<dbReference type="SUPFAM" id="SSF53300">
    <property type="entry name" value="vWA-like"/>
    <property type="match status" value="1"/>
</dbReference>
<evidence type="ECO:0000256" key="1">
    <source>
        <dbReference type="SAM" id="SignalP"/>
    </source>
</evidence>
<evidence type="ECO:0000313" key="4">
    <source>
        <dbReference type="Proteomes" id="UP000597444"/>
    </source>
</evidence>
<gene>
    <name evidence="3" type="ORF">KSF_038720</name>
</gene>
<keyword evidence="4" id="KW-1185">Reference proteome</keyword>
<dbReference type="InterPro" id="IPR002035">
    <property type="entry name" value="VWF_A"/>
</dbReference>
<feature type="domain" description="VWFA" evidence="2">
    <location>
        <begin position="38"/>
        <end position="230"/>
    </location>
</feature>
<keyword evidence="1" id="KW-0732">Signal</keyword>
<dbReference type="AlphaFoldDB" id="A0A8J3IED3"/>
<evidence type="ECO:0000313" key="3">
    <source>
        <dbReference type="EMBL" id="GHO93824.1"/>
    </source>
</evidence>
<accession>A0A8J3IED3</accession>
<evidence type="ECO:0000259" key="2">
    <source>
        <dbReference type="PROSITE" id="PS50234"/>
    </source>
</evidence>
<organism evidence="3 4">
    <name type="scientific">Reticulibacter mediterranei</name>
    <dbReference type="NCBI Taxonomy" id="2778369"/>
    <lineage>
        <taxon>Bacteria</taxon>
        <taxon>Bacillati</taxon>
        <taxon>Chloroflexota</taxon>
        <taxon>Ktedonobacteria</taxon>
        <taxon>Ktedonobacterales</taxon>
        <taxon>Reticulibacteraceae</taxon>
        <taxon>Reticulibacter</taxon>
    </lineage>
</organism>
<sequence length="859" mass="92717">MLVLLALTGTLWLQSKPAQAHTASSSHRQATDSASYADTVLVMDNIYRIGDHDPQGYRFDSARLYVDLAPPGDQIGLVEIASSPLPSLPLEEVSSHRENIKNAIGRIQQSGVETHNKTAMFTPALQKAGAILGKSPPGHRKDVVIITDSLALSGDPQPAGCNAPVEQYWLCEVNALEHQHIAVRLFGFTPPGSESEFASTEAHLRAHGGSATMLVDNTNFPDLAKVYTDMLVSIHPDMFLATFNNSLPRVITTTNDEYLRRLTVLVLGSGQMTLTTVQTPDRKNVARQSLSNGTLYSSQGRGYALETVGSGNLTGQWHLETTGATPTQTLILAQSQGSFILLNPAPSGDDLSPRYVPAAQPLLLLATMNTSDNTPLEGVKLTANPAGPSAPFTANAVPVQVGTLGAILDTPGQSTLLIGLGEALTGGKTDYFTKPFTVIPQTELPNQNMTVNVQPSFTADHPLAASASIPIGVMMPPSLPAGVKMKPLGLFVRDVTAPTINWTPIQTQAADNGRLLGSYHPQRGCGIHYVFAAFGEITGTLNNNKYDYLTYAPGKDYTSYIQSSTSVQATSIAPAYLEWWSGSTVKWNVTIQSTACTQQPLTFTTQVAGHATGAPTINLPGGMLTTTFANNTATNIALKANVNACAPAPFWSDSRFTYQLIPSKLAAGNTLIQVNPTGWQATVICPSIFTNTGRYLLGGILCWFLLSVLLARLLQTACLPFTAQFRKPRLTGKVIVDMQAADPNPSLQEELSTQLTAIPVAIPATRFSERWYLERRNDSVYRFSTRETPELALLEFSIARIGKNYRVNVAATRYARDNTLPLFRVSGKAVERTAVRCMKGEAIVIENDILYSELDVVVW</sequence>
<comment type="caution">
    <text evidence="3">The sequence shown here is derived from an EMBL/GenBank/DDBJ whole genome shotgun (WGS) entry which is preliminary data.</text>
</comment>
<protein>
    <recommendedName>
        <fullName evidence="2">VWFA domain-containing protein</fullName>
    </recommendedName>
</protein>
<dbReference type="PROSITE" id="PS50234">
    <property type="entry name" value="VWFA"/>
    <property type="match status" value="1"/>
</dbReference>
<dbReference type="Gene3D" id="3.40.50.410">
    <property type="entry name" value="von Willebrand factor, type A domain"/>
    <property type="match status" value="1"/>
</dbReference>
<reference evidence="3" key="1">
    <citation type="submission" date="2020-10" db="EMBL/GenBank/DDBJ databases">
        <title>Taxonomic study of unclassified bacteria belonging to the class Ktedonobacteria.</title>
        <authorList>
            <person name="Yabe S."/>
            <person name="Wang C.M."/>
            <person name="Zheng Y."/>
            <person name="Sakai Y."/>
            <person name="Cavaletti L."/>
            <person name="Monciardini P."/>
            <person name="Donadio S."/>
        </authorList>
    </citation>
    <scope>NUCLEOTIDE SEQUENCE</scope>
    <source>
        <strain evidence="3">ID150040</strain>
    </source>
</reference>
<dbReference type="EMBL" id="BNJK01000001">
    <property type="protein sequence ID" value="GHO93824.1"/>
    <property type="molecule type" value="Genomic_DNA"/>
</dbReference>
<feature type="signal peptide" evidence="1">
    <location>
        <begin position="1"/>
        <end position="20"/>
    </location>
</feature>
<proteinExistence type="predicted"/>
<dbReference type="Proteomes" id="UP000597444">
    <property type="component" value="Unassembled WGS sequence"/>
</dbReference>